<dbReference type="Pfam" id="PF16925">
    <property type="entry name" value="TetR_C_13"/>
    <property type="match status" value="1"/>
</dbReference>
<feature type="domain" description="HTH tetR-type" evidence="5">
    <location>
        <begin position="10"/>
        <end position="70"/>
    </location>
</feature>
<dbReference type="InterPro" id="IPR001647">
    <property type="entry name" value="HTH_TetR"/>
</dbReference>
<dbReference type="Gene3D" id="1.10.357.10">
    <property type="entry name" value="Tetracycline Repressor, domain 2"/>
    <property type="match status" value="1"/>
</dbReference>
<dbReference type="RefSeq" id="WP_081141996.1">
    <property type="nucleotide sequence ID" value="NZ_MWUE01000033.1"/>
</dbReference>
<dbReference type="OrthoDB" id="270177at2"/>
<keyword evidence="2 4" id="KW-0238">DNA-binding</keyword>
<dbReference type="Gene3D" id="1.10.10.60">
    <property type="entry name" value="Homeodomain-like"/>
    <property type="match status" value="1"/>
</dbReference>
<dbReference type="SUPFAM" id="SSF46689">
    <property type="entry name" value="Homeodomain-like"/>
    <property type="match status" value="1"/>
</dbReference>
<dbReference type="PROSITE" id="PS50977">
    <property type="entry name" value="HTH_TETR_2"/>
    <property type="match status" value="1"/>
</dbReference>
<reference evidence="6 7" key="1">
    <citation type="submission" date="2017-02" db="EMBL/GenBank/DDBJ databases">
        <title>Whole genome shotgun sequence of Pantoea agglomerans strain AS1 isolated from a cycad, Zamia floridana in Central Florida, USA.</title>
        <authorList>
            <person name="Lata P."/>
            <person name="Govindarajan S."/>
            <person name="Qi F."/>
            <person name="Li J.-L."/>
            <person name="Maurya S.K."/>
            <person name="Sahoo M.K."/>
        </authorList>
    </citation>
    <scope>NUCLEOTIDE SEQUENCE [LARGE SCALE GENOMIC DNA]</scope>
    <source>
        <strain evidence="6 7">AS1</strain>
    </source>
</reference>
<organism evidence="6 7">
    <name type="scientific">Pantoea latae</name>
    <dbReference type="NCBI Taxonomy" id="1964541"/>
    <lineage>
        <taxon>Bacteria</taxon>
        <taxon>Pseudomonadati</taxon>
        <taxon>Pseudomonadota</taxon>
        <taxon>Gammaproteobacteria</taxon>
        <taxon>Enterobacterales</taxon>
        <taxon>Erwiniaceae</taxon>
        <taxon>Pantoea</taxon>
    </lineage>
</organism>
<sequence length="213" mass="23679">MKPSVGRPREFDPKEFLNTALECFWVKGYRATSLSDLMKASGLASASIYKLYPDKRAIYLAALQHYMDEGASRRAQRHAEVSPEAALRETLEYVALLSSAPDGEKGCFTIAAASECLPGDEQVKSKVSSKFKNIINDLQKVLRKGQAQGVFRQDEDAGVMAQTIFMMLEGMRIYGKIQPAIDDLRKSNDFIVRAVLSNSDVNDEDVLTGHQHD</sequence>
<evidence type="ECO:0000313" key="7">
    <source>
        <dbReference type="Proteomes" id="UP000192769"/>
    </source>
</evidence>
<dbReference type="InterPro" id="IPR009057">
    <property type="entry name" value="Homeodomain-like_sf"/>
</dbReference>
<dbReference type="PANTHER" id="PTHR47506">
    <property type="entry name" value="TRANSCRIPTIONAL REGULATORY PROTEIN"/>
    <property type="match status" value="1"/>
</dbReference>
<comment type="caution">
    <text evidence="6">The sequence shown here is derived from an EMBL/GenBank/DDBJ whole genome shotgun (WGS) entry which is preliminary data.</text>
</comment>
<feature type="DNA-binding region" description="H-T-H motif" evidence="4">
    <location>
        <begin position="33"/>
        <end position="52"/>
    </location>
</feature>
<dbReference type="GO" id="GO:0003677">
    <property type="term" value="F:DNA binding"/>
    <property type="evidence" value="ECO:0007669"/>
    <property type="project" value="UniProtKB-UniRule"/>
</dbReference>
<evidence type="ECO:0000256" key="4">
    <source>
        <dbReference type="PROSITE-ProRule" id="PRU00335"/>
    </source>
</evidence>
<evidence type="ECO:0000256" key="1">
    <source>
        <dbReference type="ARBA" id="ARBA00023015"/>
    </source>
</evidence>
<accession>A0A1V9DAH9</accession>
<keyword evidence="1" id="KW-0805">Transcription regulation</keyword>
<dbReference type="EMBL" id="MWUE01000033">
    <property type="protein sequence ID" value="OQP30714.1"/>
    <property type="molecule type" value="Genomic_DNA"/>
</dbReference>
<evidence type="ECO:0000313" key="6">
    <source>
        <dbReference type="EMBL" id="OQP30714.1"/>
    </source>
</evidence>
<evidence type="ECO:0000259" key="5">
    <source>
        <dbReference type="PROSITE" id="PS50977"/>
    </source>
</evidence>
<dbReference type="InterPro" id="IPR036271">
    <property type="entry name" value="Tet_transcr_reg_TetR-rel_C_sf"/>
</dbReference>
<keyword evidence="3" id="KW-0804">Transcription</keyword>
<dbReference type="InterPro" id="IPR011075">
    <property type="entry name" value="TetR_C"/>
</dbReference>
<evidence type="ECO:0000256" key="2">
    <source>
        <dbReference type="ARBA" id="ARBA00023125"/>
    </source>
</evidence>
<protein>
    <submittedName>
        <fullName evidence="6">TetR family transcriptional regulator</fullName>
    </submittedName>
</protein>
<dbReference type="PANTHER" id="PTHR47506:SF10">
    <property type="entry name" value="TRANSCRIPTIONAL REGULATORY PROTEIN"/>
    <property type="match status" value="1"/>
</dbReference>
<dbReference type="SUPFAM" id="SSF48498">
    <property type="entry name" value="Tetracyclin repressor-like, C-terminal domain"/>
    <property type="match status" value="1"/>
</dbReference>
<name>A0A1V9DAH9_9GAMM</name>
<proteinExistence type="predicted"/>
<evidence type="ECO:0000256" key="3">
    <source>
        <dbReference type="ARBA" id="ARBA00023163"/>
    </source>
</evidence>
<dbReference type="AlphaFoldDB" id="A0A1V9DAH9"/>
<keyword evidence="7" id="KW-1185">Reference proteome</keyword>
<dbReference type="Proteomes" id="UP000192769">
    <property type="component" value="Unassembled WGS sequence"/>
</dbReference>
<gene>
    <name evidence="6" type="ORF">B2J69_21005</name>
</gene>
<dbReference type="Pfam" id="PF00440">
    <property type="entry name" value="TetR_N"/>
    <property type="match status" value="1"/>
</dbReference>